<dbReference type="CDD" id="cd11883">
    <property type="entry name" value="SH3_Sdc25"/>
    <property type="match status" value="1"/>
</dbReference>
<reference evidence="5" key="1">
    <citation type="submission" date="2022-11" db="EMBL/GenBank/DDBJ databases">
        <title>Genome Sequence of Cubamyces cubensis.</title>
        <authorList>
            <person name="Buettner E."/>
        </authorList>
    </citation>
    <scope>NUCLEOTIDE SEQUENCE</scope>
    <source>
        <strain evidence="5">MPL-01</strain>
    </source>
</reference>
<dbReference type="PANTHER" id="PTHR14167:SF116">
    <property type="entry name" value="CAP, ISOFORM AC"/>
    <property type="match status" value="1"/>
</dbReference>
<dbReference type="InterPro" id="IPR001452">
    <property type="entry name" value="SH3_domain"/>
</dbReference>
<dbReference type="PRINTS" id="PR00452">
    <property type="entry name" value="SH3DOMAIN"/>
</dbReference>
<feature type="region of interest" description="Disordered" evidence="3">
    <location>
        <begin position="1"/>
        <end position="57"/>
    </location>
</feature>
<evidence type="ECO:0000256" key="2">
    <source>
        <dbReference type="PROSITE-ProRule" id="PRU00192"/>
    </source>
</evidence>
<dbReference type="InterPro" id="IPR050384">
    <property type="entry name" value="Endophilin_SH3RF"/>
</dbReference>
<dbReference type="InterPro" id="IPR036028">
    <property type="entry name" value="SH3-like_dom_sf"/>
</dbReference>
<dbReference type="SUPFAM" id="SSF50044">
    <property type="entry name" value="SH3-domain"/>
    <property type="match status" value="1"/>
</dbReference>
<name>A0AAD7TS26_9APHY</name>
<gene>
    <name evidence="5" type="ORF">ONZ51_g7757</name>
</gene>
<sequence>MRSGIMPVSHLRIDTSVALPEPSSSRAPSRNGPRTPSTSRSTASSSHRLRSPSTASASSAISYISHAPSTASTHLSVNSAHPSTAPTSISAASRSAVGSAWSALDSGSEDESGDMQEYVLAMHDFAPQQQNVTCLSFRAGQVIHVLNRDPSGWWDGELDGRRGWFPSNYVTSEVGLLTEEELPGGKVSYIRL</sequence>
<dbReference type="PANTHER" id="PTHR14167">
    <property type="entry name" value="SH3 DOMAIN-CONTAINING"/>
    <property type="match status" value="1"/>
</dbReference>
<evidence type="ECO:0000256" key="1">
    <source>
        <dbReference type="ARBA" id="ARBA00022443"/>
    </source>
</evidence>
<evidence type="ECO:0000313" key="5">
    <source>
        <dbReference type="EMBL" id="KAJ8473606.1"/>
    </source>
</evidence>
<organism evidence="5 6">
    <name type="scientific">Trametes cubensis</name>
    <dbReference type="NCBI Taxonomy" id="1111947"/>
    <lineage>
        <taxon>Eukaryota</taxon>
        <taxon>Fungi</taxon>
        <taxon>Dikarya</taxon>
        <taxon>Basidiomycota</taxon>
        <taxon>Agaricomycotina</taxon>
        <taxon>Agaricomycetes</taxon>
        <taxon>Polyporales</taxon>
        <taxon>Polyporaceae</taxon>
        <taxon>Trametes</taxon>
    </lineage>
</organism>
<dbReference type="Pfam" id="PF14604">
    <property type="entry name" value="SH3_9"/>
    <property type="match status" value="1"/>
</dbReference>
<accession>A0AAD7TS26</accession>
<evidence type="ECO:0000256" key="3">
    <source>
        <dbReference type="SAM" id="MobiDB-lite"/>
    </source>
</evidence>
<protein>
    <recommendedName>
        <fullName evidence="4">SH3 domain-containing protein</fullName>
    </recommendedName>
</protein>
<keyword evidence="1 2" id="KW-0728">SH3 domain</keyword>
<dbReference type="EMBL" id="JAPEVG010000216">
    <property type="protein sequence ID" value="KAJ8473606.1"/>
    <property type="molecule type" value="Genomic_DNA"/>
</dbReference>
<evidence type="ECO:0000259" key="4">
    <source>
        <dbReference type="PROSITE" id="PS50002"/>
    </source>
</evidence>
<proteinExistence type="predicted"/>
<dbReference type="FunFam" id="2.30.30.40:FF:000072">
    <property type="entry name" value="Unconventional Myosin IB"/>
    <property type="match status" value="1"/>
</dbReference>
<dbReference type="Proteomes" id="UP001215151">
    <property type="component" value="Unassembled WGS sequence"/>
</dbReference>
<keyword evidence="6" id="KW-1185">Reference proteome</keyword>
<dbReference type="Gene3D" id="2.30.30.40">
    <property type="entry name" value="SH3 Domains"/>
    <property type="match status" value="1"/>
</dbReference>
<feature type="domain" description="SH3" evidence="4">
    <location>
        <begin position="114"/>
        <end position="175"/>
    </location>
</feature>
<feature type="compositionally biased region" description="Low complexity" evidence="3">
    <location>
        <begin position="28"/>
        <end position="57"/>
    </location>
</feature>
<dbReference type="AlphaFoldDB" id="A0AAD7TS26"/>
<dbReference type="PROSITE" id="PS50002">
    <property type="entry name" value="SH3"/>
    <property type="match status" value="1"/>
</dbReference>
<dbReference type="SMART" id="SM00326">
    <property type="entry name" value="SH3"/>
    <property type="match status" value="1"/>
</dbReference>
<evidence type="ECO:0000313" key="6">
    <source>
        <dbReference type="Proteomes" id="UP001215151"/>
    </source>
</evidence>
<comment type="caution">
    <text evidence="5">The sequence shown here is derived from an EMBL/GenBank/DDBJ whole genome shotgun (WGS) entry which is preliminary data.</text>
</comment>